<gene>
    <name evidence="17" type="ORF">V1286_006288</name>
</gene>
<feature type="domain" description="Response regulatory" evidence="14">
    <location>
        <begin position="691"/>
        <end position="808"/>
    </location>
</feature>
<keyword evidence="6" id="KW-0808">Transferase</keyword>
<dbReference type="PROSITE" id="PS50110">
    <property type="entry name" value="RESPONSE_REGULATORY"/>
    <property type="match status" value="1"/>
</dbReference>
<dbReference type="InterPro" id="IPR000700">
    <property type="entry name" value="PAS-assoc_C"/>
</dbReference>
<dbReference type="Gene3D" id="2.10.70.100">
    <property type="match status" value="1"/>
</dbReference>
<dbReference type="SUPFAM" id="SSF55785">
    <property type="entry name" value="PYP-like sensor domain (PAS domain)"/>
    <property type="match status" value="1"/>
</dbReference>
<evidence type="ECO:0000256" key="11">
    <source>
        <dbReference type="PROSITE-ProRule" id="PRU00169"/>
    </source>
</evidence>
<dbReference type="InterPro" id="IPR011006">
    <property type="entry name" value="CheY-like_superfamily"/>
</dbReference>
<evidence type="ECO:0000256" key="8">
    <source>
        <dbReference type="ARBA" id="ARBA00022777"/>
    </source>
</evidence>
<comment type="catalytic activity">
    <reaction evidence="1">
        <text>ATP + protein L-histidine = ADP + protein N-phospho-L-histidine.</text>
        <dbReference type="EC" id="2.7.13.3"/>
    </reaction>
</comment>
<dbReference type="InterPro" id="IPR005467">
    <property type="entry name" value="His_kinase_dom"/>
</dbReference>
<dbReference type="Pfam" id="PF00512">
    <property type="entry name" value="HisKA"/>
    <property type="match status" value="1"/>
</dbReference>
<feature type="transmembrane region" description="Helical" evidence="12">
    <location>
        <begin position="171"/>
        <end position="187"/>
    </location>
</feature>
<feature type="domain" description="Histidine kinase" evidence="13">
    <location>
        <begin position="458"/>
        <end position="669"/>
    </location>
</feature>
<evidence type="ECO:0000256" key="4">
    <source>
        <dbReference type="ARBA" id="ARBA00022475"/>
    </source>
</evidence>
<feature type="domain" description="PAS" evidence="15">
    <location>
        <begin position="313"/>
        <end position="384"/>
    </location>
</feature>
<dbReference type="PANTHER" id="PTHR43047">
    <property type="entry name" value="TWO-COMPONENT HISTIDINE PROTEIN KINASE"/>
    <property type="match status" value="1"/>
</dbReference>
<dbReference type="Gene3D" id="3.30.450.20">
    <property type="entry name" value="PAS domain"/>
    <property type="match status" value="1"/>
</dbReference>
<keyword evidence="5 11" id="KW-0597">Phosphoprotein</keyword>
<keyword evidence="8" id="KW-0418">Kinase</keyword>
<dbReference type="CDD" id="cd00156">
    <property type="entry name" value="REC"/>
    <property type="match status" value="1"/>
</dbReference>
<dbReference type="InterPro" id="IPR004358">
    <property type="entry name" value="Sig_transdc_His_kin-like_C"/>
</dbReference>
<protein>
    <recommendedName>
        <fullName evidence="3">histidine kinase</fullName>
        <ecNumber evidence="3">2.7.13.3</ecNumber>
    </recommendedName>
</protein>
<dbReference type="InterPro" id="IPR035965">
    <property type="entry name" value="PAS-like_dom_sf"/>
</dbReference>
<evidence type="ECO:0000313" key="18">
    <source>
        <dbReference type="Proteomes" id="UP001364224"/>
    </source>
</evidence>
<feature type="transmembrane region" description="Helical" evidence="12">
    <location>
        <begin position="68"/>
        <end position="85"/>
    </location>
</feature>
<dbReference type="Proteomes" id="UP001364224">
    <property type="component" value="Unassembled WGS sequence"/>
</dbReference>
<keyword evidence="9 12" id="KW-1133">Transmembrane helix</keyword>
<dbReference type="InterPro" id="IPR013655">
    <property type="entry name" value="PAS_fold_3"/>
</dbReference>
<keyword evidence="7 12" id="KW-0812">Transmembrane</keyword>
<evidence type="ECO:0000256" key="9">
    <source>
        <dbReference type="ARBA" id="ARBA00022989"/>
    </source>
</evidence>
<dbReference type="InterPro" id="IPR000014">
    <property type="entry name" value="PAS"/>
</dbReference>
<feature type="transmembrane region" description="Helical" evidence="12">
    <location>
        <begin position="280"/>
        <end position="300"/>
    </location>
</feature>
<dbReference type="Pfam" id="PF00072">
    <property type="entry name" value="Response_reg"/>
    <property type="match status" value="1"/>
</dbReference>
<evidence type="ECO:0000313" key="17">
    <source>
        <dbReference type="EMBL" id="MEH2558759.1"/>
    </source>
</evidence>
<dbReference type="NCBIfam" id="TIGR00229">
    <property type="entry name" value="sensory_box"/>
    <property type="match status" value="1"/>
</dbReference>
<dbReference type="CDD" id="cd00075">
    <property type="entry name" value="HATPase"/>
    <property type="match status" value="1"/>
</dbReference>
<dbReference type="InterPro" id="IPR001789">
    <property type="entry name" value="Sig_transdc_resp-reg_receiver"/>
</dbReference>
<evidence type="ECO:0000259" key="14">
    <source>
        <dbReference type="PROSITE" id="PS50110"/>
    </source>
</evidence>
<dbReference type="Gene3D" id="3.30.565.10">
    <property type="entry name" value="Histidine kinase-like ATPase, C-terminal domain"/>
    <property type="match status" value="1"/>
</dbReference>
<comment type="caution">
    <text evidence="17">The sequence shown here is derived from an EMBL/GenBank/DDBJ whole genome shotgun (WGS) entry which is preliminary data.</text>
</comment>
<accession>A0ABU8BKW4</accession>
<dbReference type="SMART" id="SM00388">
    <property type="entry name" value="HisKA"/>
    <property type="match status" value="1"/>
</dbReference>
<dbReference type="SUPFAM" id="SSF55874">
    <property type="entry name" value="ATPase domain of HSP90 chaperone/DNA topoisomerase II/histidine kinase"/>
    <property type="match status" value="1"/>
</dbReference>
<evidence type="ECO:0000256" key="7">
    <source>
        <dbReference type="ARBA" id="ARBA00022692"/>
    </source>
</evidence>
<feature type="domain" description="PAC" evidence="16">
    <location>
        <begin position="387"/>
        <end position="440"/>
    </location>
</feature>
<evidence type="ECO:0000256" key="3">
    <source>
        <dbReference type="ARBA" id="ARBA00012438"/>
    </source>
</evidence>
<dbReference type="EC" id="2.7.13.3" evidence="3"/>
<sequence>MATSDAPPTHSTLAWPPWAISISVVIVYFLAARLSLALIDKADGVAVFWPAAGVATGILVAFGPTVRWPVVIGVVVATFAANLLGDRNLASTTFFAVANAGEPVIVAGLIQRFYGAPFELNQLRRVFGLFGATIVTAFMSGIVGTLGFMYFHPSASSAVTIWRHWVASETLGTITVAPLVIGLASFLRKAPPRREIAEGTFALAIVATLCLLLVFLPHEPWTRELAIASLCPLFVWIAARVRAAFTAVATFMCAMTIVWTTIFAIGLFGDTRLPLEERILSAQATILATSFGALVLAALFSERRTHELAILEREHRLEEALRAGGVITFDWDLRIGLIRLSQNAAEILGLGPRQSLSSAEWVRQIHPDDRPSVTTRLNTARPDEHSHSMTFRFLRPDGRGEVWLEQIAVTHFDASGVPTRINGLTTDVTERMRFEEEISRAWKSAALADQAKTSFLSAASHDLRQPLQTLRFLQAALEPRLPDGEGRNLVGGIARSLDTMSSILSSLLDVNRLEAGDLRPSKRDFAINEVFDSLAADFLDSVAEKGVRWRLVRSKLLVRSDKGMLEAMLRNLLSNAVRYTDRGTILLGCRRAGDKIRIEVWDSGVGISQDQLPHIFQEYYQGAHGAERGGFGLGLAIVRRMGKILEHRIDVRSTSGRGTVFSIEVPRGDSSRDTMERARTPRFEREDFPDIILVVEDEKSVRASLSRLLKTKGIDAIVVATANDALARINRQEIRPDLLICDYNLRGSANGVDTVNALRAALGWNIPAIVMTGDIRSEVVDSVTAHGISVLIKPFLADELLQHITRLYRRSNPDNPTGPAS</sequence>
<feature type="transmembrane region" description="Helical" evidence="12">
    <location>
        <begin position="15"/>
        <end position="32"/>
    </location>
</feature>
<dbReference type="CDD" id="cd00130">
    <property type="entry name" value="PAS"/>
    <property type="match status" value="1"/>
</dbReference>
<proteinExistence type="predicted"/>
<evidence type="ECO:0000259" key="15">
    <source>
        <dbReference type="PROSITE" id="PS50112"/>
    </source>
</evidence>
<evidence type="ECO:0000256" key="2">
    <source>
        <dbReference type="ARBA" id="ARBA00004651"/>
    </source>
</evidence>
<dbReference type="InterPro" id="IPR036890">
    <property type="entry name" value="HATPase_C_sf"/>
</dbReference>
<dbReference type="RefSeq" id="WP_334486055.1">
    <property type="nucleotide sequence ID" value="NZ_JAZHRV010000001.1"/>
</dbReference>
<feature type="transmembrane region" description="Helical" evidence="12">
    <location>
        <begin position="44"/>
        <end position="62"/>
    </location>
</feature>
<dbReference type="PROSITE" id="PS50112">
    <property type="entry name" value="PAS"/>
    <property type="match status" value="1"/>
</dbReference>
<evidence type="ECO:0000256" key="12">
    <source>
        <dbReference type="SAM" id="Phobius"/>
    </source>
</evidence>
<name>A0ABU8BKW4_9BRAD</name>
<dbReference type="PRINTS" id="PR00344">
    <property type="entry name" value="BCTRLSENSOR"/>
</dbReference>
<dbReference type="PANTHER" id="PTHR43047:SF9">
    <property type="entry name" value="HISTIDINE KINASE"/>
    <property type="match status" value="1"/>
</dbReference>
<evidence type="ECO:0000256" key="6">
    <source>
        <dbReference type="ARBA" id="ARBA00022679"/>
    </source>
</evidence>
<reference evidence="17 18" key="1">
    <citation type="submission" date="2024-02" db="EMBL/GenBank/DDBJ databases">
        <title>Adaptive strategies in a cosmopolitan and abundant soil bacterium.</title>
        <authorList>
            <person name="Carini P."/>
        </authorList>
    </citation>
    <scope>NUCLEOTIDE SEQUENCE [LARGE SCALE GENOMIC DNA]</scope>
    <source>
        <strain evidence="17 18">AZCC 1608</strain>
    </source>
</reference>
<keyword evidence="4" id="KW-1003">Cell membrane</keyword>
<dbReference type="InterPro" id="IPR007895">
    <property type="entry name" value="MASE1"/>
</dbReference>
<dbReference type="SUPFAM" id="SSF52172">
    <property type="entry name" value="CheY-like"/>
    <property type="match status" value="1"/>
</dbReference>
<feature type="transmembrane region" description="Helical" evidence="12">
    <location>
        <begin position="246"/>
        <end position="268"/>
    </location>
</feature>
<dbReference type="Gene3D" id="3.40.50.2300">
    <property type="match status" value="1"/>
</dbReference>
<dbReference type="EMBL" id="JAZHRV010000001">
    <property type="protein sequence ID" value="MEH2558759.1"/>
    <property type="molecule type" value="Genomic_DNA"/>
</dbReference>
<feature type="modified residue" description="4-aspartylphosphate" evidence="11">
    <location>
        <position position="742"/>
    </location>
</feature>
<evidence type="ECO:0000256" key="10">
    <source>
        <dbReference type="ARBA" id="ARBA00023136"/>
    </source>
</evidence>
<organism evidence="17 18">
    <name type="scientific">Bradyrhizobium algeriense</name>
    <dbReference type="NCBI Taxonomy" id="634784"/>
    <lineage>
        <taxon>Bacteria</taxon>
        <taxon>Pseudomonadati</taxon>
        <taxon>Pseudomonadota</taxon>
        <taxon>Alphaproteobacteria</taxon>
        <taxon>Hyphomicrobiales</taxon>
        <taxon>Nitrobacteraceae</taxon>
        <taxon>Bradyrhizobium</taxon>
    </lineage>
</organism>
<keyword evidence="18" id="KW-1185">Reference proteome</keyword>
<evidence type="ECO:0000259" key="16">
    <source>
        <dbReference type="PROSITE" id="PS50113"/>
    </source>
</evidence>
<evidence type="ECO:0000256" key="1">
    <source>
        <dbReference type="ARBA" id="ARBA00000085"/>
    </source>
</evidence>
<dbReference type="PROSITE" id="PS50113">
    <property type="entry name" value="PAC"/>
    <property type="match status" value="1"/>
</dbReference>
<dbReference type="Gene3D" id="1.10.287.130">
    <property type="match status" value="1"/>
</dbReference>
<comment type="subcellular location">
    <subcellularLocation>
        <location evidence="2">Cell membrane</location>
        <topology evidence="2">Multi-pass membrane protein</topology>
    </subcellularLocation>
</comment>
<feature type="transmembrane region" description="Helical" evidence="12">
    <location>
        <begin position="126"/>
        <end position="151"/>
    </location>
</feature>
<evidence type="ECO:0000259" key="13">
    <source>
        <dbReference type="PROSITE" id="PS50109"/>
    </source>
</evidence>
<dbReference type="Pfam" id="PF08447">
    <property type="entry name" value="PAS_3"/>
    <property type="match status" value="1"/>
</dbReference>
<evidence type="ECO:0000256" key="5">
    <source>
        <dbReference type="ARBA" id="ARBA00022553"/>
    </source>
</evidence>
<dbReference type="SUPFAM" id="SSF47384">
    <property type="entry name" value="Homodimeric domain of signal transducing histidine kinase"/>
    <property type="match status" value="1"/>
</dbReference>
<feature type="transmembrane region" description="Helical" evidence="12">
    <location>
        <begin position="199"/>
        <end position="216"/>
    </location>
</feature>
<dbReference type="Pfam" id="PF05231">
    <property type="entry name" value="MASE1"/>
    <property type="match status" value="1"/>
</dbReference>
<dbReference type="SMART" id="SM00448">
    <property type="entry name" value="REC"/>
    <property type="match status" value="1"/>
</dbReference>
<keyword evidence="10 12" id="KW-0472">Membrane</keyword>
<dbReference type="InterPro" id="IPR003594">
    <property type="entry name" value="HATPase_dom"/>
</dbReference>
<dbReference type="CDD" id="cd00082">
    <property type="entry name" value="HisKA"/>
    <property type="match status" value="1"/>
</dbReference>
<dbReference type="InterPro" id="IPR036097">
    <property type="entry name" value="HisK_dim/P_sf"/>
</dbReference>
<dbReference type="Pfam" id="PF02518">
    <property type="entry name" value="HATPase_c"/>
    <property type="match status" value="1"/>
</dbReference>
<dbReference type="SMART" id="SM00387">
    <property type="entry name" value="HATPase_c"/>
    <property type="match status" value="1"/>
</dbReference>
<dbReference type="InterPro" id="IPR003661">
    <property type="entry name" value="HisK_dim/P_dom"/>
</dbReference>
<dbReference type="PROSITE" id="PS50109">
    <property type="entry name" value="HIS_KIN"/>
    <property type="match status" value="1"/>
</dbReference>